<dbReference type="OrthoDB" id="10608836at2759"/>
<dbReference type="Proteomes" id="UP000789342">
    <property type="component" value="Unassembled WGS sequence"/>
</dbReference>
<accession>A0A9N8YTK7</accession>
<dbReference type="EMBL" id="CAJVPV010000178">
    <property type="protein sequence ID" value="CAG8445737.1"/>
    <property type="molecule type" value="Genomic_DNA"/>
</dbReference>
<proteinExistence type="predicted"/>
<reference evidence="1" key="1">
    <citation type="submission" date="2021-06" db="EMBL/GenBank/DDBJ databases">
        <authorList>
            <person name="Kallberg Y."/>
            <person name="Tangrot J."/>
            <person name="Rosling A."/>
        </authorList>
    </citation>
    <scope>NUCLEOTIDE SEQUENCE</scope>
    <source>
        <strain evidence="1">CL551</strain>
    </source>
</reference>
<gene>
    <name evidence="1" type="ORF">AMORRO_LOCUS594</name>
</gene>
<sequence length="161" mass="18561">MDTLLITALQIQTETPNIIKITIPTTNQEAITPIRIYIAEPKTMQSAIDYTRALQHLPVTGRLHIKEHVQYWKKKIHAPDLIINWLRFGIPLFSKNLLHLTKQPDPLQYLLTDTQMLWLNGEIRRLSKIGAIVLASNSDYHPSSKFHQKKSLLDPTLDHNV</sequence>
<evidence type="ECO:0000313" key="2">
    <source>
        <dbReference type="Proteomes" id="UP000789342"/>
    </source>
</evidence>
<comment type="caution">
    <text evidence="1">The sequence shown here is derived from an EMBL/GenBank/DDBJ whole genome shotgun (WGS) entry which is preliminary data.</text>
</comment>
<protein>
    <submittedName>
        <fullName evidence="1">16650_t:CDS:1</fullName>
    </submittedName>
</protein>
<dbReference type="AlphaFoldDB" id="A0A9N8YTK7"/>
<evidence type="ECO:0000313" key="1">
    <source>
        <dbReference type="EMBL" id="CAG8445737.1"/>
    </source>
</evidence>
<name>A0A9N8YTK7_9GLOM</name>
<keyword evidence="2" id="KW-1185">Reference proteome</keyword>
<organism evidence="1 2">
    <name type="scientific">Acaulospora morrowiae</name>
    <dbReference type="NCBI Taxonomy" id="94023"/>
    <lineage>
        <taxon>Eukaryota</taxon>
        <taxon>Fungi</taxon>
        <taxon>Fungi incertae sedis</taxon>
        <taxon>Mucoromycota</taxon>
        <taxon>Glomeromycotina</taxon>
        <taxon>Glomeromycetes</taxon>
        <taxon>Diversisporales</taxon>
        <taxon>Acaulosporaceae</taxon>
        <taxon>Acaulospora</taxon>
    </lineage>
</organism>